<gene>
    <name evidence="2" type="primary">OSJNBa0089K24.6</name>
</gene>
<name>Q5VR04_ORYSJ</name>
<protein>
    <submittedName>
        <fullName evidence="2">Uncharacterized protein OSJNBa0089K24.6</fullName>
    </submittedName>
</protein>
<feature type="region of interest" description="Disordered" evidence="1">
    <location>
        <begin position="1"/>
        <end position="38"/>
    </location>
</feature>
<reference evidence="2" key="1">
    <citation type="journal article" date="2002" name="Nature">
        <title>The genome sequence and structure of rice chromosome 1.</title>
        <authorList>
            <person name="Sasaki T."/>
            <person name="Matsumoto T."/>
            <person name="Yamamoto K."/>
            <person name="Sakata K."/>
            <person name="Baba T."/>
            <person name="Katayose Y."/>
            <person name="Wu J."/>
            <person name="Niimura Y."/>
            <person name="Cheng Z."/>
            <person name="Nagamura Y."/>
            <person name="Antonio B.A."/>
            <person name="Kanamori H."/>
            <person name="Hosokawa S."/>
            <person name="Masukawa M."/>
            <person name="Arikawa K."/>
            <person name="Chiden Y."/>
            <person name="Hayashi M."/>
            <person name="Okamoto M."/>
            <person name="Ando T."/>
            <person name="Aoki H."/>
            <person name="Arita K."/>
            <person name="Hamada M."/>
            <person name="Harada C."/>
            <person name="Hijishita S."/>
            <person name="Honda M."/>
            <person name="Ichikawa Y."/>
            <person name="Idonuma A."/>
            <person name="Iijima M."/>
            <person name="Ikeda M."/>
            <person name="Ikeno M."/>
            <person name="Itoh S."/>
            <person name="Itoh T."/>
            <person name="Itoh Y."/>
            <person name="Itoh Y."/>
            <person name="Iwabuchi A."/>
            <person name="Kamiya K."/>
            <person name="Karasawa W."/>
            <person name="Katagiri S."/>
            <person name="Kikuta A."/>
            <person name="Kobayashi N."/>
            <person name="Kono I."/>
            <person name="Machita K."/>
            <person name="Maehara T."/>
            <person name="Mizuno H."/>
            <person name="Mizubayashi T."/>
            <person name="Mukai Y."/>
            <person name="Nagasaki H."/>
            <person name="Nakashima M."/>
            <person name="Nakama Y."/>
            <person name="Nakamichi Y."/>
            <person name="Nakamura M."/>
            <person name="Namiki N."/>
            <person name="Negishi M."/>
            <person name="Ohta I."/>
            <person name="Ono N."/>
            <person name="Saji S."/>
            <person name="Sakai K."/>
            <person name="Shibata M."/>
            <person name="Shimokawa T."/>
            <person name="Shomura A."/>
            <person name="Song J."/>
            <person name="Takazaki Y."/>
            <person name="Terasawa K."/>
            <person name="Tsuji K."/>
            <person name="Waki K."/>
            <person name="Yamagata H."/>
            <person name="Yamane H."/>
            <person name="Yoshiki S."/>
            <person name="Yoshihara R."/>
            <person name="Yukawa K."/>
            <person name="Zhong H."/>
            <person name="Iwama H."/>
            <person name="Endo T."/>
            <person name="Ito H."/>
            <person name="Hahn J.H."/>
            <person name="Kim H.I."/>
            <person name="Eun M.Y."/>
            <person name="Yano M."/>
            <person name="Jiang J."/>
            <person name="Gojobori T."/>
        </authorList>
    </citation>
    <scope>NUCLEOTIDE SEQUENCE [LARGE SCALE GENOMIC DNA]</scope>
</reference>
<dbReference type="EMBL" id="AP003215">
    <property type="protein sequence ID" value="BAD68112.1"/>
    <property type="molecule type" value="Genomic_DNA"/>
</dbReference>
<feature type="region of interest" description="Disordered" evidence="1">
    <location>
        <begin position="204"/>
        <end position="224"/>
    </location>
</feature>
<accession>Q5VR04</accession>
<dbReference type="AlphaFoldDB" id="Q5VR04"/>
<dbReference type="Proteomes" id="UP000817658">
    <property type="component" value="Chromosome 1"/>
</dbReference>
<organism evidence="2">
    <name type="scientific">Oryza sativa subsp. japonica</name>
    <name type="common">Rice</name>
    <dbReference type="NCBI Taxonomy" id="39947"/>
    <lineage>
        <taxon>Eukaryota</taxon>
        <taxon>Viridiplantae</taxon>
        <taxon>Streptophyta</taxon>
        <taxon>Embryophyta</taxon>
        <taxon>Tracheophyta</taxon>
        <taxon>Spermatophyta</taxon>
        <taxon>Magnoliopsida</taxon>
        <taxon>Liliopsida</taxon>
        <taxon>Poales</taxon>
        <taxon>Poaceae</taxon>
        <taxon>BOP clade</taxon>
        <taxon>Oryzoideae</taxon>
        <taxon>Oryzeae</taxon>
        <taxon>Oryzinae</taxon>
        <taxon>Oryza</taxon>
        <taxon>Oryza sativa</taxon>
    </lineage>
</organism>
<proteinExistence type="predicted"/>
<feature type="compositionally biased region" description="Low complexity" evidence="1">
    <location>
        <begin position="14"/>
        <end position="29"/>
    </location>
</feature>
<evidence type="ECO:0000313" key="2">
    <source>
        <dbReference type="EMBL" id="BAD68112.1"/>
    </source>
</evidence>
<sequence>MGPTCLSKRRIERTPATGARPPGPAARTARPLRRHGTGWRSVVEAGSGRRQAETTPEFAEADRRRACGVDRSDLGGVDQAAAELKPQTVTVTVVRYRLADEGLDEELAHMRDDFRVFISTAVDVAAAAAGVQQRRRPHPPVAAPPVMRRARSEMELAAAHAASAQRAGARRRWQPLAPVLLRLPPPELLLLLLLLPPPQPARPHATAALPVPSMSKNVDGARPAGGQEAAKAAMVAMELDNRRAC</sequence>
<evidence type="ECO:0000256" key="1">
    <source>
        <dbReference type="SAM" id="MobiDB-lite"/>
    </source>
</evidence>